<dbReference type="PANTHER" id="PTHR47547:SF1">
    <property type="entry name" value="ASPARTATE-PROTON SYMPORTER"/>
    <property type="match status" value="1"/>
</dbReference>
<keyword evidence="2" id="KW-0812">Transmembrane</keyword>
<dbReference type="InterPro" id="IPR002293">
    <property type="entry name" value="AA/rel_permease1"/>
</dbReference>
<dbReference type="PIRSF" id="PIRSF006060">
    <property type="entry name" value="AA_transporter"/>
    <property type="match status" value="1"/>
</dbReference>
<dbReference type="Pfam" id="PF13520">
    <property type="entry name" value="AA_permease_2"/>
    <property type="match status" value="1"/>
</dbReference>
<dbReference type="EMBL" id="CP009920">
    <property type="protein sequence ID" value="AJI25049.1"/>
    <property type="molecule type" value="Genomic_DNA"/>
</dbReference>
<sequence length="531" mass="58317">MSNMQRKMGTFALTMTGIGSIIGSGWLFGAWKAAQIAGPAAIFSWVIGMVVILTIALSYAELGAMFPQAGGMVKYPQYSHGSFIGFLAAWANWISIASTITVEAIASVQYMSTWPWKWARWTHELVDNGILTSKGLAVASLLLFVYFFVNYWTVNLFAKANSFITIVKLIIPGLTAGALFFAGFHSGNFSSEHGVAPYGWASVLTAVATSGIVFAFNGFQSPVNMAGEAKSPNKSIPIAVIGSIFIAGIVYIILQIVFIGAVSPSSIADGWNHLNFNSPFADLAIALGINWLTIVLYADAFVSPSGTGATYTATTSRMLYGMQQNGYLPKIFGTLHPLYNVPRPAMWLNLAACFLFLFLFRGWGVLAEVISVATLISYIMGPVALITLRKTASHFYRPFYLKGASVIAPCGFVFASLTLYWARWPLTGEVIFIMAIGLPVYFYYQAKNKWVGFKKEFLTGAWMLIYLACMIFISYIGSEKFGGKNILPFGWDMLVIACVSLAFYYWGIKSGKSNRYMKEAEQINQENFKSK</sequence>
<dbReference type="AlphaFoldDB" id="A0A0B6AYQ6"/>
<proteinExistence type="predicted"/>
<keyword evidence="3" id="KW-1133">Transmembrane helix</keyword>
<gene>
    <name evidence="5" type="ORF">BG04_3103</name>
</gene>
<dbReference type="GO" id="GO:0022857">
    <property type="term" value="F:transmembrane transporter activity"/>
    <property type="evidence" value="ECO:0007669"/>
    <property type="project" value="InterPro"/>
</dbReference>
<evidence type="ECO:0000256" key="4">
    <source>
        <dbReference type="ARBA" id="ARBA00023136"/>
    </source>
</evidence>
<evidence type="ECO:0000256" key="1">
    <source>
        <dbReference type="ARBA" id="ARBA00004141"/>
    </source>
</evidence>
<dbReference type="InterPro" id="IPR052962">
    <property type="entry name" value="AA_Transporter_AGT"/>
</dbReference>
<dbReference type="HOGENOM" id="CLU_007946_16_0_9"/>
<name>A0A0B6AYQ6_PRIM2</name>
<comment type="subcellular location">
    <subcellularLocation>
        <location evidence="1">Membrane</location>
        <topology evidence="1">Multi-pass membrane protein</topology>
    </subcellularLocation>
</comment>
<dbReference type="PANTHER" id="PTHR47547">
    <property type="match status" value="1"/>
</dbReference>
<evidence type="ECO:0000313" key="6">
    <source>
        <dbReference type="Proteomes" id="UP000031829"/>
    </source>
</evidence>
<accession>A0A0B6AYQ6</accession>
<protein>
    <submittedName>
        <fullName evidence="5">Amino acid permease family protein</fullName>
    </submittedName>
</protein>
<dbReference type="GeneID" id="93641167"/>
<dbReference type="GO" id="GO:0016020">
    <property type="term" value="C:membrane"/>
    <property type="evidence" value="ECO:0007669"/>
    <property type="project" value="UniProtKB-SubCell"/>
</dbReference>
<dbReference type="Gene3D" id="1.20.1740.10">
    <property type="entry name" value="Amino acid/polyamine transporter I"/>
    <property type="match status" value="1"/>
</dbReference>
<reference evidence="5 6" key="1">
    <citation type="journal article" date="2015" name="Genome Announc.">
        <title>Complete genome sequences for 35 biothreat assay-relevant bacillus species.</title>
        <authorList>
            <person name="Johnson S.L."/>
            <person name="Daligault H.E."/>
            <person name="Davenport K.W."/>
            <person name="Jaissle J."/>
            <person name="Frey K.G."/>
            <person name="Ladner J.T."/>
            <person name="Broomall S.M."/>
            <person name="Bishop-Lilly K.A."/>
            <person name="Bruce D.C."/>
            <person name="Gibbons H.S."/>
            <person name="Coyne S.R."/>
            <person name="Lo C.C."/>
            <person name="Meincke L."/>
            <person name="Munk A.C."/>
            <person name="Koroleva G.I."/>
            <person name="Rosenzweig C.N."/>
            <person name="Palacios G.F."/>
            <person name="Redden C.L."/>
            <person name="Minogue T.D."/>
            <person name="Chain P.S."/>
        </authorList>
    </citation>
    <scope>NUCLEOTIDE SEQUENCE [LARGE SCALE GENOMIC DNA]</scope>
    <source>
        <strain evidence="6">ATCC 14581 / DSM 32 / JCM 2506 / NBRC 15308 / NCIMB 9376 / NCTC 10342 / NRRL B-14308 / VKM B-512</strain>
    </source>
</reference>
<dbReference type="RefSeq" id="WP_013055516.1">
    <property type="nucleotide sequence ID" value="NZ_BCVB01000007.1"/>
</dbReference>
<evidence type="ECO:0000256" key="2">
    <source>
        <dbReference type="ARBA" id="ARBA00022692"/>
    </source>
</evidence>
<organism evidence="5 6">
    <name type="scientific">Priestia megaterium (strain ATCC 14581 / DSM 32 / CCUG 1817 / JCM 2506 / NBRC 15308 / NCIMB 9376 / NCTC 10342 / NRRL B-14308 / VKM B-512 / Ford 19)</name>
    <name type="common">Bacillus megaterium</name>
    <dbReference type="NCBI Taxonomy" id="1348623"/>
    <lineage>
        <taxon>Bacteria</taxon>
        <taxon>Bacillati</taxon>
        <taxon>Bacillota</taxon>
        <taxon>Bacilli</taxon>
        <taxon>Bacillales</taxon>
        <taxon>Bacillaceae</taxon>
        <taxon>Priestia</taxon>
    </lineage>
</organism>
<dbReference type="KEGG" id="bmeg:BG04_3103"/>
<dbReference type="Proteomes" id="UP000031829">
    <property type="component" value="Chromosome"/>
</dbReference>
<evidence type="ECO:0000256" key="3">
    <source>
        <dbReference type="ARBA" id="ARBA00022989"/>
    </source>
</evidence>
<keyword evidence="4" id="KW-0472">Membrane</keyword>
<evidence type="ECO:0000313" key="5">
    <source>
        <dbReference type="EMBL" id="AJI25049.1"/>
    </source>
</evidence>